<name>A0ABZ2TLT3_9BACT</name>
<dbReference type="PANTHER" id="PTHR33295">
    <property type="entry name" value="ATPASE"/>
    <property type="match status" value="1"/>
</dbReference>
<dbReference type="Pfam" id="PF13173">
    <property type="entry name" value="AAA_14"/>
    <property type="match status" value="1"/>
</dbReference>
<evidence type="ECO:0000313" key="4">
    <source>
        <dbReference type="Proteomes" id="UP001622612"/>
    </source>
</evidence>
<evidence type="ECO:0000313" key="3">
    <source>
        <dbReference type="EMBL" id="WYM97417.1"/>
    </source>
</evidence>
<proteinExistence type="predicted"/>
<dbReference type="GO" id="GO:0005524">
    <property type="term" value="F:ATP binding"/>
    <property type="evidence" value="ECO:0007669"/>
    <property type="project" value="UniProtKB-KW"/>
</dbReference>
<sequence>MEIVRNRYLSKLISKMNNGLVKIITGIRRCGKSYLLNQIFYRYLIKIGINKDHIIMISLDELENEYLLDAYKLNEYVKSKIIDDDKYYVFIDEIQEVQDFVKVLNGWLKISNLDIYVTGSNSKFLSNDIITEFRGRGDQIHVFPLSFYEFYKGLKLDFNEAFKLFTVYGGMPFVALQKNELDKMEYLSNLYNEIYLKDIKERYKIKNDSNLMELLAILASNIGSLTNSYKLSNSFKSKNINISKNTLDLYLKILEDSFLINKSTRYDIKGKKYITTPYKYYFSDIGLRNARLGFRQIEENHIMENIIYNELIYRGFSVDIGVVEISEKNNNGFFVRKSIEIDFIVNKGNSKVYIQSSYHLPTDEKLKQEIRPFLNTKDFFKKIIIVHDDIKRKKDENGIITMSIKDFLLFEDLLWKE</sequence>
<dbReference type="PANTHER" id="PTHR33295:SF18">
    <property type="entry name" value="AAA+ ATPASE DOMAIN-CONTAINING PROTEIN"/>
    <property type="match status" value="1"/>
</dbReference>
<protein>
    <submittedName>
        <fullName evidence="3">ATP-binding protein</fullName>
    </submittedName>
</protein>
<keyword evidence="4" id="KW-1185">Reference proteome</keyword>
<feature type="domain" description="DUF4143" evidence="2">
    <location>
        <begin position="197"/>
        <end position="355"/>
    </location>
</feature>
<reference evidence="3" key="1">
    <citation type="submission" date="2021-11" db="EMBL/GenBank/DDBJ databases">
        <title>The first genome sequence of unculturable Mycoplasma faucium obtained by de novo assembly of metagenomic reads.</title>
        <authorList>
            <person name="Sabat A.J."/>
            <person name="Bathoorn E."/>
            <person name="Akkerboom V."/>
            <person name="Friedrich A.W."/>
        </authorList>
    </citation>
    <scope>NUCLEOTIDE SEQUENCE [LARGE SCALE GENOMIC DNA]</scope>
    <source>
        <strain evidence="3">UMCG-MFM1</strain>
    </source>
</reference>
<dbReference type="RefSeq" id="WP_405311842.1">
    <property type="nucleotide sequence ID" value="NZ_CP088155.1"/>
</dbReference>
<keyword evidence="3" id="KW-0067">ATP-binding</keyword>
<gene>
    <name evidence="3" type="ORF">LQ356_00765</name>
</gene>
<accession>A0ABZ2TLT3</accession>
<dbReference type="SUPFAM" id="SSF52540">
    <property type="entry name" value="P-loop containing nucleoside triphosphate hydrolases"/>
    <property type="match status" value="1"/>
</dbReference>
<dbReference type="InterPro" id="IPR027417">
    <property type="entry name" value="P-loop_NTPase"/>
</dbReference>
<evidence type="ECO:0000259" key="2">
    <source>
        <dbReference type="Pfam" id="PF13635"/>
    </source>
</evidence>
<dbReference type="InterPro" id="IPR025420">
    <property type="entry name" value="DUF4143"/>
</dbReference>
<organism evidence="3 4">
    <name type="scientific">Metamycoplasma faucium</name>
    <dbReference type="NCBI Taxonomy" id="56142"/>
    <lineage>
        <taxon>Bacteria</taxon>
        <taxon>Bacillati</taxon>
        <taxon>Mycoplasmatota</taxon>
        <taxon>Mycoplasmoidales</taxon>
        <taxon>Metamycoplasmataceae</taxon>
        <taxon>Metamycoplasma</taxon>
    </lineage>
</organism>
<dbReference type="InterPro" id="IPR041682">
    <property type="entry name" value="AAA_14"/>
</dbReference>
<evidence type="ECO:0000259" key="1">
    <source>
        <dbReference type="Pfam" id="PF13173"/>
    </source>
</evidence>
<keyword evidence="3" id="KW-0547">Nucleotide-binding</keyword>
<dbReference type="Proteomes" id="UP001622612">
    <property type="component" value="Chromosome"/>
</dbReference>
<dbReference type="EMBL" id="CP088155">
    <property type="protein sequence ID" value="WYM97417.1"/>
    <property type="molecule type" value="Genomic_DNA"/>
</dbReference>
<dbReference type="Pfam" id="PF13635">
    <property type="entry name" value="DUF4143"/>
    <property type="match status" value="1"/>
</dbReference>
<feature type="domain" description="AAA" evidence="1">
    <location>
        <begin position="21"/>
        <end position="150"/>
    </location>
</feature>